<gene>
    <name evidence="3" type="ORF">BESB_034630</name>
</gene>
<evidence type="ECO:0000256" key="2">
    <source>
        <dbReference type="SAM" id="Phobius"/>
    </source>
</evidence>
<keyword evidence="4" id="KW-1185">Reference proteome</keyword>
<evidence type="ECO:0008006" key="5">
    <source>
        <dbReference type="Google" id="ProtNLM"/>
    </source>
</evidence>
<keyword evidence="1" id="KW-0175">Coiled coil</keyword>
<evidence type="ECO:0000313" key="3">
    <source>
        <dbReference type="EMBL" id="PFH37005.1"/>
    </source>
</evidence>
<dbReference type="OrthoDB" id="331207at2759"/>
<dbReference type="AlphaFoldDB" id="A0A2A9MG91"/>
<keyword evidence="2" id="KW-1133">Transmembrane helix</keyword>
<feature type="coiled-coil region" evidence="1">
    <location>
        <begin position="110"/>
        <end position="144"/>
    </location>
</feature>
<keyword evidence="2" id="KW-0812">Transmembrane</keyword>
<evidence type="ECO:0000313" key="4">
    <source>
        <dbReference type="Proteomes" id="UP000224006"/>
    </source>
</evidence>
<protein>
    <recommendedName>
        <fullName evidence="5">Transmembrane protein</fullName>
    </recommendedName>
</protein>
<dbReference type="GeneID" id="40308444"/>
<name>A0A2A9MG91_BESBE</name>
<keyword evidence="2" id="KW-0472">Membrane</keyword>
<evidence type="ECO:0000256" key="1">
    <source>
        <dbReference type="SAM" id="Coils"/>
    </source>
</evidence>
<accession>A0A2A9MG91</accession>
<comment type="caution">
    <text evidence="3">The sequence shown here is derived from an EMBL/GenBank/DDBJ whole genome shotgun (WGS) entry which is preliminary data.</text>
</comment>
<dbReference type="Proteomes" id="UP000224006">
    <property type="component" value="Chromosome II"/>
</dbReference>
<organism evidence="3 4">
    <name type="scientific">Besnoitia besnoiti</name>
    <name type="common">Apicomplexan protozoan</name>
    <dbReference type="NCBI Taxonomy" id="94643"/>
    <lineage>
        <taxon>Eukaryota</taxon>
        <taxon>Sar</taxon>
        <taxon>Alveolata</taxon>
        <taxon>Apicomplexa</taxon>
        <taxon>Conoidasida</taxon>
        <taxon>Coccidia</taxon>
        <taxon>Eucoccidiorida</taxon>
        <taxon>Eimeriorina</taxon>
        <taxon>Sarcocystidae</taxon>
        <taxon>Besnoitia</taxon>
    </lineage>
</organism>
<reference evidence="3 4" key="1">
    <citation type="submission" date="2017-09" db="EMBL/GenBank/DDBJ databases">
        <title>Genome sequencing of Besnoitia besnoiti strain Bb-Ger1.</title>
        <authorList>
            <person name="Schares G."/>
            <person name="Venepally P."/>
            <person name="Lorenzi H.A."/>
        </authorList>
    </citation>
    <scope>NUCLEOTIDE SEQUENCE [LARGE SCALE GENOMIC DNA]</scope>
    <source>
        <strain evidence="3 4">Bb-Ger1</strain>
    </source>
</reference>
<dbReference type="EMBL" id="NWUJ01000002">
    <property type="protein sequence ID" value="PFH37005.1"/>
    <property type="molecule type" value="Genomic_DNA"/>
</dbReference>
<feature type="transmembrane region" description="Helical" evidence="2">
    <location>
        <begin position="69"/>
        <end position="86"/>
    </location>
</feature>
<proteinExistence type="predicted"/>
<dbReference type="RefSeq" id="XP_029221014.1">
    <property type="nucleotide sequence ID" value="XM_029362049.1"/>
</dbReference>
<dbReference type="KEGG" id="bbes:BESB_034630"/>
<dbReference type="VEuPathDB" id="ToxoDB:BESB_034630"/>
<sequence length="358" mass="40514">MEGDKSWSNYDDDGAVSTVAGGLVELEEDYFFDNAIAVGKRRPPAVRSFSKGILTESKNALRNQRLKRLLFFVAGLILIAELILIGRKTAKVLRDVSSRQQATDEEKRHLETAIILNEALIKRASEIEEQIQQQREQIAEIKATPKLQTEKVKKLTFKPAWLGFAKKKSTKYAPDSFSPGFASGSTHDPEVREVKPPLLDADASASEATSSRASDTAFTSSIGGINDPFRHVLTTINEQMKLVREEEDIWQQRRRDAHGRLKDLIISRRPEQGPHEKIWKLTEEIQVPGTHPEAKEWLEASGKKATQAFKAIRRDYVDPTMTLLLEEADRRVWKEIQQRQQSVFELSGAEKLDDNTIP</sequence>